<accession>A0A9X7J4U8</accession>
<proteinExistence type="predicted"/>
<dbReference type="AlphaFoldDB" id="A0A9X7J4U8"/>
<reference evidence="1 2" key="1">
    <citation type="submission" date="2018-03" db="EMBL/GenBank/DDBJ databases">
        <title>Genome sequence of Moorella stamsii DSM 26217.</title>
        <authorList>
            <person name="Poehlein A."/>
            <person name="Daniel R."/>
        </authorList>
    </citation>
    <scope>NUCLEOTIDE SEQUENCE [LARGE SCALE GENOMIC DNA]</scope>
    <source>
        <strain evidence="2">DSM 26217</strain>
    </source>
</reference>
<evidence type="ECO:0000313" key="2">
    <source>
        <dbReference type="Proteomes" id="UP000239430"/>
    </source>
</evidence>
<keyword evidence="2" id="KW-1185">Reference proteome</keyword>
<dbReference type="InterPro" id="IPR043504">
    <property type="entry name" value="Peptidase_S1_PA_chymotrypsin"/>
</dbReference>
<dbReference type="Proteomes" id="UP000239430">
    <property type="component" value="Unassembled WGS sequence"/>
</dbReference>
<evidence type="ECO:0000313" key="1">
    <source>
        <dbReference type="EMBL" id="PRR73739.1"/>
    </source>
</evidence>
<gene>
    <name evidence="1" type="ORF">MOST_12240</name>
</gene>
<dbReference type="EMBL" id="PVXL01000037">
    <property type="protein sequence ID" value="PRR73739.1"/>
    <property type="molecule type" value="Genomic_DNA"/>
</dbReference>
<dbReference type="InterPro" id="IPR009003">
    <property type="entry name" value="Peptidase_S1_PA"/>
</dbReference>
<name>A0A9X7J4U8_9FIRM</name>
<dbReference type="Gene3D" id="2.40.10.10">
    <property type="entry name" value="Trypsin-like serine proteases"/>
    <property type="match status" value="1"/>
</dbReference>
<dbReference type="SUPFAM" id="SSF50494">
    <property type="entry name" value="Trypsin-like serine proteases"/>
    <property type="match status" value="1"/>
</dbReference>
<comment type="caution">
    <text evidence="1">The sequence shown here is derived from an EMBL/GenBank/DDBJ whole genome shotgun (WGS) entry which is preliminary data.</text>
</comment>
<organism evidence="1 2">
    <name type="scientific">Neomoorella stamsii</name>
    <dbReference type="NCBI Taxonomy" id="1266720"/>
    <lineage>
        <taxon>Bacteria</taxon>
        <taxon>Bacillati</taxon>
        <taxon>Bacillota</taxon>
        <taxon>Clostridia</taxon>
        <taxon>Neomoorellales</taxon>
        <taxon>Neomoorellaceae</taxon>
        <taxon>Neomoorella</taxon>
    </lineage>
</organism>
<protein>
    <submittedName>
        <fullName evidence="1">Uncharacterized protein</fullName>
    </submittedName>
</protein>
<sequence length="339" mass="36952">MGAMAIMQRVERALSRYQEDLLSLPNVVGVGKGFKSVRGEITKKPAVVVLVKEKLPVARLHREARIPRVLDEADTDVLEVGELRLLGRTDYQRPARPGMSIGHYKITAGTFGAVVKDRRTGEPLILSNNHILANISNGSDGRASIGDPILQPGPYDGGTRDQVIGYLERFIPINPVVQEVTCSRALRFQEILNRLVHLVRPNYQVRMQKLTAATNLVDCAVARPVSKDAIRTEILDLGPVKGVREPELGMAIVKSGRSSGITRSTIKVLQATVKVVLEEGLTGMFSDQFVTGPIAQPGDSGSLILDNENYAVGLLFAGSDQTSVGNRIQNVLEQLEVEF</sequence>